<evidence type="ECO:0000256" key="3">
    <source>
        <dbReference type="ARBA" id="ARBA00022491"/>
    </source>
</evidence>
<comment type="similarity">
    <text evidence="1">Belongs to the FlgM family.</text>
</comment>
<keyword evidence="10" id="KW-1185">Reference proteome</keyword>
<keyword evidence="6" id="KW-0804">Transcription</keyword>
<organism evidence="9 10">
    <name type="scientific">Pseudogracilibacillus auburnensis</name>
    <dbReference type="NCBI Taxonomy" id="1494959"/>
    <lineage>
        <taxon>Bacteria</taxon>
        <taxon>Bacillati</taxon>
        <taxon>Bacillota</taxon>
        <taxon>Bacilli</taxon>
        <taxon>Bacillales</taxon>
        <taxon>Bacillaceae</taxon>
        <taxon>Pseudogracilibacillus</taxon>
    </lineage>
</organism>
<evidence type="ECO:0000256" key="4">
    <source>
        <dbReference type="ARBA" id="ARBA00022795"/>
    </source>
</evidence>
<evidence type="ECO:0000256" key="2">
    <source>
        <dbReference type="ARBA" id="ARBA00017823"/>
    </source>
</evidence>
<evidence type="ECO:0000259" key="8">
    <source>
        <dbReference type="Pfam" id="PF04316"/>
    </source>
</evidence>
<name>A0A2V3W694_9BACI</name>
<dbReference type="InterPro" id="IPR035890">
    <property type="entry name" value="Anti-sigma-28_factor_FlgM_sf"/>
</dbReference>
<dbReference type="SUPFAM" id="SSF101498">
    <property type="entry name" value="Anti-sigma factor FlgM"/>
    <property type="match status" value="1"/>
</dbReference>
<dbReference type="Proteomes" id="UP000247978">
    <property type="component" value="Unassembled WGS sequence"/>
</dbReference>
<gene>
    <name evidence="9" type="ORF">DFR56_102318</name>
</gene>
<feature type="domain" description="Anti-sigma-28 factor FlgM C-terminal" evidence="8">
    <location>
        <begin position="30"/>
        <end position="80"/>
    </location>
</feature>
<feature type="region of interest" description="Disordered" evidence="7">
    <location>
        <begin position="1"/>
        <end position="29"/>
    </location>
</feature>
<evidence type="ECO:0000256" key="7">
    <source>
        <dbReference type="SAM" id="MobiDB-lite"/>
    </source>
</evidence>
<dbReference type="RefSeq" id="WP_110394251.1">
    <property type="nucleotide sequence ID" value="NZ_JADIJL010000001.1"/>
</dbReference>
<dbReference type="InterPro" id="IPR031316">
    <property type="entry name" value="FlgM_C"/>
</dbReference>
<sequence length="86" mass="10296">MKIQGPNPVLNAYKQQRQKQMSNRAEQQKDQLNISTEAKQLQKNKHYDIERSKYVDEIKKLVQSGEYKVDHDKTAQKMIDFWTKRT</sequence>
<proteinExistence type="inferred from homology"/>
<accession>A0A2V3W694</accession>
<reference evidence="9 10" key="1">
    <citation type="submission" date="2018-05" db="EMBL/GenBank/DDBJ databases">
        <title>Genomic Encyclopedia of Type Strains, Phase IV (KMG-IV): sequencing the most valuable type-strain genomes for metagenomic binning, comparative biology and taxonomic classification.</title>
        <authorList>
            <person name="Goeker M."/>
        </authorList>
    </citation>
    <scope>NUCLEOTIDE SEQUENCE [LARGE SCALE GENOMIC DNA]</scope>
    <source>
        <strain evidence="9 10">DSM 28556</strain>
    </source>
</reference>
<dbReference type="AlphaFoldDB" id="A0A2V3W694"/>
<dbReference type="GO" id="GO:0045892">
    <property type="term" value="P:negative regulation of DNA-templated transcription"/>
    <property type="evidence" value="ECO:0007669"/>
    <property type="project" value="InterPro"/>
</dbReference>
<protein>
    <recommendedName>
        <fullName evidence="2">Negative regulator of flagellin synthesis</fullName>
    </recommendedName>
</protein>
<keyword evidence="5" id="KW-0805">Transcription regulation</keyword>
<evidence type="ECO:0000313" key="10">
    <source>
        <dbReference type="Proteomes" id="UP000247978"/>
    </source>
</evidence>
<dbReference type="OrthoDB" id="2991036at2"/>
<evidence type="ECO:0000256" key="6">
    <source>
        <dbReference type="ARBA" id="ARBA00023163"/>
    </source>
</evidence>
<dbReference type="Pfam" id="PF04316">
    <property type="entry name" value="FlgM"/>
    <property type="match status" value="1"/>
</dbReference>
<dbReference type="EMBL" id="QJJQ01000002">
    <property type="protein sequence ID" value="PXW89540.1"/>
    <property type="molecule type" value="Genomic_DNA"/>
</dbReference>
<keyword evidence="3" id="KW-0678">Repressor</keyword>
<comment type="caution">
    <text evidence="9">The sequence shown here is derived from an EMBL/GenBank/DDBJ whole genome shotgun (WGS) entry which is preliminary data.</text>
</comment>
<evidence type="ECO:0000256" key="5">
    <source>
        <dbReference type="ARBA" id="ARBA00023015"/>
    </source>
</evidence>
<dbReference type="InterPro" id="IPR007412">
    <property type="entry name" value="FlgM"/>
</dbReference>
<dbReference type="GO" id="GO:0044781">
    <property type="term" value="P:bacterial-type flagellum organization"/>
    <property type="evidence" value="ECO:0007669"/>
    <property type="project" value="UniProtKB-KW"/>
</dbReference>
<dbReference type="NCBIfam" id="TIGR03824">
    <property type="entry name" value="FlgM_jcvi"/>
    <property type="match status" value="1"/>
</dbReference>
<evidence type="ECO:0000256" key="1">
    <source>
        <dbReference type="ARBA" id="ARBA00005322"/>
    </source>
</evidence>
<feature type="compositionally biased region" description="Polar residues" evidence="7">
    <location>
        <begin position="13"/>
        <end position="29"/>
    </location>
</feature>
<keyword evidence="4" id="KW-1005">Bacterial flagellum biogenesis</keyword>
<evidence type="ECO:0000313" key="9">
    <source>
        <dbReference type="EMBL" id="PXW89540.1"/>
    </source>
</evidence>